<dbReference type="FunFam" id="1.10.246.110:FF:000001">
    <property type="entry name" value="ATP synthase-coupling factor 6, mitochondrial"/>
    <property type="match status" value="1"/>
</dbReference>
<dbReference type="GO" id="GO:0005743">
    <property type="term" value="C:mitochondrial inner membrane"/>
    <property type="evidence" value="ECO:0007669"/>
    <property type="project" value="UniProtKB-SubCell"/>
</dbReference>
<dbReference type="Gene3D" id="1.10.246.110">
    <property type="entry name" value="Mitochondrial ATP synthase-coupling factor 6"/>
    <property type="match status" value="1"/>
</dbReference>
<dbReference type="GO" id="GO:0015986">
    <property type="term" value="P:proton motive force-driven ATP synthesis"/>
    <property type="evidence" value="ECO:0007669"/>
    <property type="project" value="InterPro"/>
</dbReference>
<keyword evidence="8" id="KW-0496">Mitochondrion</keyword>
<keyword evidence="4" id="KW-0138">CF(0)</keyword>
<evidence type="ECO:0000256" key="8">
    <source>
        <dbReference type="ARBA" id="ARBA00023128"/>
    </source>
</evidence>
<gene>
    <name evidence="11" type="ORF">DGYR_LOCUS11227</name>
</gene>
<evidence type="ECO:0000313" key="11">
    <source>
        <dbReference type="EMBL" id="CAD5123555.1"/>
    </source>
</evidence>
<evidence type="ECO:0000256" key="5">
    <source>
        <dbReference type="ARBA" id="ARBA00022781"/>
    </source>
</evidence>
<evidence type="ECO:0000256" key="9">
    <source>
        <dbReference type="ARBA" id="ARBA00023136"/>
    </source>
</evidence>
<evidence type="ECO:0000256" key="2">
    <source>
        <dbReference type="ARBA" id="ARBA00007346"/>
    </source>
</evidence>
<dbReference type="Pfam" id="PF05511">
    <property type="entry name" value="ATP-synt_F6"/>
    <property type="match status" value="1"/>
</dbReference>
<keyword evidence="6" id="KW-0999">Mitochondrion inner membrane</keyword>
<dbReference type="GO" id="GO:0045259">
    <property type="term" value="C:proton-transporting ATP synthase complex"/>
    <property type="evidence" value="ECO:0007669"/>
    <property type="project" value="UniProtKB-KW"/>
</dbReference>
<protein>
    <submittedName>
        <fullName evidence="11">DgyrCDS11893</fullName>
    </submittedName>
</protein>
<reference evidence="11 12" key="1">
    <citation type="submission" date="2020-08" db="EMBL/GenBank/DDBJ databases">
        <authorList>
            <person name="Hejnol A."/>
        </authorList>
    </citation>
    <scope>NUCLEOTIDE SEQUENCE [LARGE SCALE GENOMIC DNA]</scope>
</reference>
<evidence type="ECO:0000256" key="4">
    <source>
        <dbReference type="ARBA" id="ARBA00022547"/>
    </source>
</evidence>
<dbReference type="EMBL" id="CAJFCJ010000019">
    <property type="protein sequence ID" value="CAD5123555.1"/>
    <property type="molecule type" value="Genomic_DNA"/>
</dbReference>
<name>A0A7I8W5V6_9ANNE</name>
<proteinExistence type="inferred from homology"/>
<feature type="coiled-coil region" evidence="10">
    <location>
        <begin position="56"/>
        <end position="83"/>
    </location>
</feature>
<evidence type="ECO:0000256" key="6">
    <source>
        <dbReference type="ARBA" id="ARBA00022792"/>
    </source>
</evidence>
<keyword evidence="3" id="KW-0813">Transport</keyword>
<dbReference type="GO" id="GO:0015078">
    <property type="term" value="F:proton transmembrane transporter activity"/>
    <property type="evidence" value="ECO:0007669"/>
    <property type="project" value="InterPro"/>
</dbReference>
<keyword evidence="5" id="KW-0375">Hydrogen ion transport</keyword>
<keyword evidence="9" id="KW-0472">Membrane</keyword>
<dbReference type="InterPro" id="IPR008387">
    <property type="entry name" value="ATP_synth_f6_mt"/>
</dbReference>
<evidence type="ECO:0000256" key="1">
    <source>
        <dbReference type="ARBA" id="ARBA00004273"/>
    </source>
</evidence>
<dbReference type="PANTHER" id="PTHR12441">
    <property type="entry name" value="ATP SYNTHASE COUPLING FACTOR 6, MITOCHONDRIAL"/>
    <property type="match status" value="1"/>
</dbReference>
<comment type="subcellular location">
    <subcellularLocation>
        <location evidence="1">Mitochondrion inner membrane</location>
    </subcellularLocation>
</comment>
<dbReference type="Proteomes" id="UP000549394">
    <property type="component" value="Unassembled WGS sequence"/>
</dbReference>
<comment type="similarity">
    <text evidence="2">Belongs to the eukaryotic ATPase subunit F6 family.</text>
</comment>
<dbReference type="AlphaFoldDB" id="A0A7I8W5V6"/>
<keyword evidence="12" id="KW-1185">Reference proteome</keyword>
<comment type="caution">
    <text evidence="11">The sequence shown here is derived from an EMBL/GenBank/DDBJ whole genome shotgun (WGS) entry which is preliminary data.</text>
</comment>
<evidence type="ECO:0000256" key="10">
    <source>
        <dbReference type="SAM" id="Coils"/>
    </source>
</evidence>
<dbReference type="SUPFAM" id="SSF111357">
    <property type="entry name" value="Mitochondrial ATP synthase coupling factor 6"/>
    <property type="match status" value="1"/>
</dbReference>
<evidence type="ECO:0000313" key="12">
    <source>
        <dbReference type="Proteomes" id="UP000549394"/>
    </source>
</evidence>
<keyword evidence="10" id="KW-0175">Coiled coil</keyword>
<keyword evidence="7" id="KW-0406">Ion transport</keyword>
<evidence type="ECO:0000256" key="7">
    <source>
        <dbReference type="ARBA" id="ARBA00023065"/>
    </source>
</evidence>
<dbReference type="InterPro" id="IPR036204">
    <property type="entry name" value="ATP_synth_f6_sf_mt"/>
</dbReference>
<dbReference type="PANTHER" id="PTHR12441:SF10">
    <property type="entry name" value="ATP SYNTHASE-COUPLING FACTOR 6, MITOCHONDRIAL"/>
    <property type="match status" value="1"/>
</dbReference>
<accession>A0A7I8W5V6</accession>
<sequence length="133" mass="14950">MFRQLVCRGARLAQTNTRFFATAAPTSQKLDPIQQLFVDKIHEYDKKAKSSGDRLVEATTALKKSLSDEMEKIERQYIGKNEDPTSFPSFSFSDPTLEAVGIGDVKAQEAEKATETQAVVEEDYRAEKAVWDI</sequence>
<organism evidence="11 12">
    <name type="scientific">Dimorphilus gyrociliatus</name>
    <dbReference type="NCBI Taxonomy" id="2664684"/>
    <lineage>
        <taxon>Eukaryota</taxon>
        <taxon>Metazoa</taxon>
        <taxon>Spiralia</taxon>
        <taxon>Lophotrochozoa</taxon>
        <taxon>Annelida</taxon>
        <taxon>Polychaeta</taxon>
        <taxon>Polychaeta incertae sedis</taxon>
        <taxon>Dinophilidae</taxon>
        <taxon>Dimorphilus</taxon>
    </lineage>
</organism>
<evidence type="ECO:0000256" key="3">
    <source>
        <dbReference type="ARBA" id="ARBA00022448"/>
    </source>
</evidence>
<dbReference type="OrthoDB" id="8902296at2759"/>